<dbReference type="InterPro" id="IPR001818">
    <property type="entry name" value="Pept_M10_metallopeptidase"/>
</dbReference>
<keyword evidence="5 10" id="KW-0479">Metal-binding</keyword>
<dbReference type="SUPFAM" id="SSF55486">
    <property type="entry name" value="Metalloproteases ('zincins'), catalytic domain"/>
    <property type="match status" value="1"/>
</dbReference>
<feature type="chain" id="PRO_5034279099" evidence="13">
    <location>
        <begin position="23"/>
        <end position="316"/>
    </location>
</feature>
<keyword evidence="3" id="KW-0449">Lipoprotein</keyword>
<evidence type="ECO:0000256" key="10">
    <source>
        <dbReference type="PIRSR" id="PIRSR001191-2"/>
    </source>
</evidence>
<keyword evidence="13" id="KW-0732">Signal</keyword>
<evidence type="ECO:0000256" key="3">
    <source>
        <dbReference type="ARBA" id="ARBA00022622"/>
    </source>
</evidence>
<dbReference type="OrthoDB" id="406838at2759"/>
<comment type="subcellular location">
    <subcellularLocation>
        <location evidence="1">Cell membrane</location>
        <topology evidence="1">Lipid-anchor</topology>
        <topology evidence="1">GPI-anchor</topology>
        <orientation evidence="1">Extracellular side</orientation>
    </subcellularLocation>
</comment>
<dbReference type="AlphaFoldDB" id="A0A8B8R2A1"/>
<dbReference type="Proteomes" id="UP000827889">
    <property type="component" value="Chromosome 11"/>
</dbReference>
<keyword evidence="6" id="KW-0378">Hydrolase</keyword>
<keyword evidence="3" id="KW-0325">Glycoprotein</keyword>
<proteinExistence type="inferred from homology"/>
<evidence type="ECO:0000256" key="12">
    <source>
        <dbReference type="PIRSR" id="PIRSR621190-5"/>
    </source>
</evidence>
<feature type="binding site" evidence="10">
    <location>
        <position position="272"/>
    </location>
    <ligand>
        <name>Zn(2+)</name>
        <dbReference type="ChEBI" id="CHEBI:29105"/>
        <label>2</label>
        <note>catalytic</note>
    </ligand>
</feature>
<keyword evidence="4" id="KW-0645">Protease</keyword>
<evidence type="ECO:0000256" key="9">
    <source>
        <dbReference type="PIRSR" id="PIRSR001191-1"/>
    </source>
</evidence>
<dbReference type="PRINTS" id="PR00138">
    <property type="entry name" value="MATRIXIN"/>
</dbReference>
<evidence type="ECO:0000256" key="4">
    <source>
        <dbReference type="ARBA" id="ARBA00022670"/>
    </source>
</evidence>
<feature type="short sequence motif" description="Cysteine switch" evidence="12">
    <location>
        <begin position="118"/>
        <end position="144"/>
    </location>
</feature>
<evidence type="ECO:0000256" key="5">
    <source>
        <dbReference type="ARBA" id="ARBA00022723"/>
    </source>
</evidence>
<dbReference type="GO" id="GO:0006508">
    <property type="term" value="P:proteolysis"/>
    <property type="evidence" value="ECO:0007669"/>
    <property type="project" value="UniProtKB-KW"/>
</dbReference>
<dbReference type="SUPFAM" id="SSF47090">
    <property type="entry name" value="PGBD-like"/>
    <property type="match status" value="1"/>
</dbReference>
<keyword evidence="3" id="KW-0472">Membrane</keyword>
<dbReference type="InterPro" id="IPR036365">
    <property type="entry name" value="PGBD-like_sf"/>
</dbReference>
<evidence type="ECO:0000259" key="14">
    <source>
        <dbReference type="SMART" id="SM00235"/>
    </source>
</evidence>
<keyword evidence="7 10" id="KW-0862">Zinc</keyword>
<keyword evidence="3" id="KW-0336">GPI-anchor</keyword>
<feature type="active site" evidence="9">
    <location>
        <position position="273"/>
    </location>
</feature>
<feature type="binding site" evidence="11">
    <location>
        <position position="218"/>
    </location>
    <ligand>
        <name>Zn(2+)</name>
        <dbReference type="ChEBI" id="CHEBI:29105"/>
        <label>1</label>
    </ligand>
</feature>
<dbReference type="SMART" id="SM00235">
    <property type="entry name" value="ZnMc"/>
    <property type="match status" value="1"/>
</dbReference>
<evidence type="ECO:0000313" key="16">
    <source>
        <dbReference type="RefSeq" id="XP_030553586.1"/>
    </source>
</evidence>
<feature type="binding site" evidence="11">
    <location>
        <position position="226"/>
    </location>
    <ligand>
        <name>Ca(2+)</name>
        <dbReference type="ChEBI" id="CHEBI:29108"/>
        <label>3</label>
    </ligand>
</feature>
<dbReference type="InterPro" id="IPR002477">
    <property type="entry name" value="Peptidoglycan-bd-like"/>
</dbReference>
<feature type="binding site" evidence="11">
    <location>
        <position position="208"/>
    </location>
    <ligand>
        <name>Ca(2+)</name>
        <dbReference type="ChEBI" id="CHEBI:29108"/>
        <label>2</label>
    </ligand>
</feature>
<feature type="binding site" evidence="11">
    <location>
        <position position="250"/>
    </location>
    <ligand>
        <name>Ca(2+)</name>
        <dbReference type="ChEBI" id="CHEBI:29108"/>
        <label>3</label>
    </ligand>
</feature>
<dbReference type="KEGG" id="rarg:115757487"/>
<gene>
    <name evidence="16" type="primary">LOC115757487</name>
</gene>
<keyword evidence="11" id="KW-0106">Calcium</keyword>
<dbReference type="RefSeq" id="XP_030553586.1">
    <property type="nucleotide sequence ID" value="XM_030697726.1"/>
</dbReference>
<feature type="domain" description="Peptidase metallopeptidase" evidence="14">
    <location>
        <begin position="152"/>
        <end position="316"/>
    </location>
</feature>
<feature type="binding site" evidence="10">
    <location>
        <position position="276"/>
    </location>
    <ligand>
        <name>Zn(2+)</name>
        <dbReference type="ChEBI" id="CHEBI:29105"/>
        <label>2</label>
        <note>catalytic</note>
    </ligand>
</feature>
<feature type="binding site" evidence="11">
    <location>
        <position position="253"/>
    </location>
    <ligand>
        <name>Ca(2+)</name>
        <dbReference type="ChEBI" id="CHEBI:29108"/>
        <label>3</label>
    </ligand>
</feature>
<dbReference type="GO" id="GO:0030574">
    <property type="term" value="P:collagen catabolic process"/>
    <property type="evidence" value="ECO:0007669"/>
    <property type="project" value="TreeGrafter"/>
</dbReference>
<evidence type="ECO:0000256" key="11">
    <source>
        <dbReference type="PIRSR" id="PIRSR621190-2"/>
    </source>
</evidence>
<comment type="cofactor">
    <cofactor evidence="11">
        <name>Ca(2+)</name>
        <dbReference type="ChEBI" id="CHEBI:29108"/>
    </cofactor>
    <text evidence="11">Can bind about 5 Ca(2+) ions per subunit.</text>
</comment>
<dbReference type="PANTHER" id="PTHR10201">
    <property type="entry name" value="MATRIX METALLOPROTEINASE"/>
    <property type="match status" value="1"/>
</dbReference>
<dbReference type="CDD" id="cd04278">
    <property type="entry name" value="ZnMc_MMP"/>
    <property type="match status" value="1"/>
</dbReference>
<dbReference type="GeneID" id="115757487"/>
<comment type="similarity">
    <text evidence="2">Belongs to the peptidase M10A family. Matrix metalloproteinases (MMPs) subfamily.</text>
</comment>
<evidence type="ECO:0000313" key="15">
    <source>
        <dbReference type="Proteomes" id="UP000827889"/>
    </source>
</evidence>
<reference evidence="16" key="1">
    <citation type="submission" date="2025-08" db="UniProtKB">
        <authorList>
            <consortium name="RefSeq"/>
        </authorList>
    </citation>
    <scope>IDENTIFICATION</scope>
    <source>
        <tissue evidence="16">Leaf</tissue>
    </source>
</reference>
<dbReference type="PANTHER" id="PTHR10201:SF268">
    <property type="entry name" value="PEPTIDASE METALLOPEPTIDASE DOMAIN-CONTAINING PROTEIN"/>
    <property type="match status" value="1"/>
</dbReference>
<feature type="binding site" description="in inhibited form" evidence="11">
    <location>
        <position position="120"/>
    </location>
    <ligand>
        <name>Zn(2+)</name>
        <dbReference type="ChEBI" id="CHEBI:29105"/>
        <label>2</label>
        <note>catalytic</note>
    </ligand>
</feature>
<feature type="binding site" evidence="11">
    <location>
        <position position="248"/>
    </location>
    <ligand>
        <name>Zn(2+)</name>
        <dbReference type="ChEBI" id="CHEBI:29105"/>
        <label>1</label>
    </ligand>
</feature>
<protein>
    <submittedName>
        <fullName evidence="16">Metalloendoproteinase 1-like</fullName>
    </submittedName>
</protein>
<dbReference type="InterPro" id="IPR024079">
    <property type="entry name" value="MetalloPept_cat_dom_sf"/>
</dbReference>
<dbReference type="InterPro" id="IPR033739">
    <property type="entry name" value="M10A_MMP"/>
</dbReference>
<evidence type="ECO:0000256" key="7">
    <source>
        <dbReference type="ARBA" id="ARBA00022833"/>
    </source>
</evidence>
<dbReference type="PIRSF" id="PIRSF001191">
    <property type="entry name" value="Peptidase_M10A_matrix"/>
    <property type="match status" value="1"/>
</dbReference>
<dbReference type="GO" id="GO:0004222">
    <property type="term" value="F:metalloendopeptidase activity"/>
    <property type="evidence" value="ECO:0007669"/>
    <property type="project" value="InterPro"/>
</dbReference>
<name>A0A8B8R2A1_9MYRT</name>
<feature type="binding site" evidence="11">
    <location>
        <position position="225"/>
    </location>
    <ligand>
        <name>Ca(2+)</name>
        <dbReference type="ChEBI" id="CHEBI:29108"/>
        <label>3</label>
    </ligand>
</feature>
<dbReference type="Pfam" id="PF01471">
    <property type="entry name" value="PG_binding_1"/>
    <property type="match status" value="1"/>
</dbReference>
<dbReference type="InterPro" id="IPR006026">
    <property type="entry name" value="Peptidase_Metallo"/>
</dbReference>
<evidence type="ECO:0000256" key="2">
    <source>
        <dbReference type="ARBA" id="ARBA00009614"/>
    </source>
</evidence>
<keyword evidence="8" id="KW-0482">Metalloprotease</keyword>
<evidence type="ECO:0000256" key="1">
    <source>
        <dbReference type="ARBA" id="ARBA00004471"/>
    </source>
</evidence>
<dbReference type="InterPro" id="IPR021190">
    <property type="entry name" value="Pept_M10A"/>
</dbReference>
<evidence type="ECO:0000256" key="13">
    <source>
        <dbReference type="SAM" id="SignalP"/>
    </source>
</evidence>
<dbReference type="GO" id="GO:0030198">
    <property type="term" value="P:extracellular matrix organization"/>
    <property type="evidence" value="ECO:0007669"/>
    <property type="project" value="TreeGrafter"/>
</dbReference>
<feature type="signal peptide" evidence="13">
    <location>
        <begin position="1"/>
        <end position="22"/>
    </location>
</feature>
<dbReference type="GO" id="GO:0031012">
    <property type="term" value="C:extracellular matrix"/>
    <property type="evidence" value="ECO:0007669"/>
    <property type="project" value="InterPro"/>
</dbReference>
<dbReference type="Gene3D" id="3.40.390.10">
    <property type="entry name" value="Collagenase (Catalytic Domain)"/>
    <property type="match status" value="1"/>
</dbReference>
<organism evidence="15 16">
    <name type="scientific">Rhodamnia argentea</name>
    <dbReference type="NCBI Taxonomy" id="178133"/>
    <lineage>
        <taxon>Eukaryota</taxon>
        <taxon>Viridiplantae</taxon>
        <taxon>Streptophyta</taxon>
        <taxon>Embryophyta</taxon>
        <taxon>Tracheophyta</taxon>
        <taxon>Spermatophyta</taxon>
        <taxon>Magnoliopsida</taxon>
        <taxon>eudicotyledons</taxon>
        <taxon>Gunneridae</taxon>
        <taxon>Pentapetalae</taxon>
        <taxon>rosids</taxon>
        <taxon>malvids</taxon>
        <taxon>Myrtales</taxon>
        <taxon>Myrtaceae</taxon>
        <taxon>Myrtoideae</taxon>
        <taxon>Myrteae</taxon>
        <taxon>Australasian group</taxon>
        <taxon>Rhodamnia</taxon>
    </lineage>
</organism>
<feature type="binding site" evidence="11">
    <location>
        <position position="253"/>
    </location>
    <ligand>
        <name>Ca(2+)</name>
        <dbReference type="ChEBI" id="CHEBI:29108"/>
        <label>1</label>
    </ligand>
</feature>
<feature type="binding site" evidence="10">
    <location>
        <position position="282"/>
    </location>
    <ligand>
        <name>Zn(2+)</name>
        <dbReference type="ChEBI" id="CHEBI:29105"/>
        <label>2</label>
        <note>catalytic</note>
    </ligand>
</feature>
<evidence type="ECO:0000256" key="8">
    <source>
        <dbReference type="ARBA" id="ARBA00023049"/>
    </source>
</evidence>
<keyword evidence="15" id="KW-1185">Reference proteome</keyword>
<comment type="cofactor">
    <cofactor evidence="11">
        <name>Zn(2+)</name>
        <dbReference type="ChEBI" id="CHEBI:29105"/>
    </cofactor>
    <text evidence="11">Binds 2 Zn(2+) ions per subunit.</text>
</comment>
<evidence type="ECO:0000256" key="6">
    <source>
        <dbReference type="ARBA" id="ARBA00022801"/>
    </source>
</evidence>
<dbReference type="GO" id="GO:0008270">
    <property type="term" value="F:zinc ion binding"/>
    <property type="evidence" value="ECO:0007669"/>
    <property type="project" value="InterPro"/>
</dbReference>
<feature type="binding site" evidence="11">
    <location>
        <position position="220"/>
    </location>
    <ligand>
        <name>Zn(2+)</name>
        <dbReference type="ChEBI" id="CHEBI:29105"/>
        <label>1</label>
    </ligand>
</feature>
<dbReference type="GO" id="GO:0098552">
    <property type="term" value="C:side of membrane"/>
    <property type="evidence" value="ECO:0007669"/>
    <property type="project" value="UniProtKB-KW"/>
</dbReference>
<dbReference type="Pfam" id="PF00413">
    <property type="entry name" value="Peptidase_M10"/>
    <property type="match status" value="1"/>
</dbReference>
<dbReference type="GO" id="GO:0005886">
    <property type="term" value="C:plasma membrane"/>
    <property type="evidence" value="ECO:0007669"/>
    <property type="project" value="UniProtKB-SubCell"/>
</dbReference>
<sequence length="316" mass="35088">MGPKMLCSFASILAVFLAVHQPFTVHPRSLRSTAPSLTSFQGLEESLKGQNKQGVTEVKRHLKALGYLDYEDENRVVVLDDDEFDETLESALRSYQRFYRLKVTGKLDVDTVKQMSVPRCGVPDFVPPRHANRNATEPNKFHVVSRYRFAAGMAKWPPSKFHLTYAFGSIPKAMSLGELRGVFWRAFQTWAHVTAFTFNEVSTGESPDFVIGFYSGDHGDGQPFDGPGGFLAHSSEPTPGFPAYGKSHYDADEPWSLNPSSTQMDLESVALHEIGHILGLAHSEDPKAVMYYGIAAGAVKRVLQQDDIDGIHTLYS</sequence>
<accession>A0A8B8R2A1</accession>
<feature type="binding site" evidence="11">
    <location>
        <position position="290"/>
    </location>
    <ligand>
        <name>Zn(2+)</name>
        <dbReference type="ChEBI" id="CHEBI:29105"/>
        <label>2</label>
        <note>catalytic</note>
    </ligand>
</feature>
<feature type="binding site" evidence="11">
    <location>
        <position position="233"/>
    </location>
    <ligand>
        <name>Zn(2+)</name>
        <dbReference type="ChEBI" id="CHEBI:29105"/>
        <label>1</label>
    </ligand>
</feature>